<dbReference type="AlphaFoldDB" id="A0A7S6YMD4"/>
<organism evidence="1">
    <name type="scientific">Serratia marcescens</name>
    <dbReference type="NCBI Taxonomy" id="615"/>
    <lineage>
        <taxon>Bacteria</taxon>
        <taxon>Pseudomonadati</taxon>
        <taxon>Pseudomonadota</taxon>
        <taxon>Gammaproteobacteria</taxon>
        <taxon>Enterobacterales</taxon>
        <taxon>Yersiniaceae</taxon>
        <taxon>Serratia</taxon>
    </lineage>
</organism>
<reference evidence="1" key="1">
    <citation type="submission" date="2020-09" db="EMBL/GenBank/DDBJ databases">
        <authorList>
            <person name="Eze J.U."/>
            <person name="Rahube T.O."/>
        </authorList>
    </citation>
    <scope>NUCLEOTIDE SEQUENCE</scope>
    <source>
        <strain evidence="1">DM6</strain>
    </source>
</reference>
<evidence type="ECO:0000313" key="1">
    <source>
        <dbReference type="EMBL" id="QOW96678.1"/>
    </source>
</evidence>
<accession>A0A7S6YMD4</accession>
<protein>
    <submittedName>
        <fullName evidence="1">Orf65</fullName>
    </submittedName>
</protein>
<sequence length="40" mass="4256">MADAQRFTTSSEKLGSDVMSLSVTTTLNMKPQAQDGEAAH</sequence>
<dbReference type="EMBL" id="MW024817">
    <property type="protein sequence ID" value="QOW96678.1"/>
    <property type="molecule type" value="Genomic_DNA"/>
</dbReference>
<name>A0A7S6YMD4_SERMA</name>
<proteinExistence type="predicted"/>